<gene>
    <name evidence="7" type="primary">CFAP418</name>
</gene>
<accession>A0AAY4B7B1</accession>
<dbReference type="RefSeq" id="XP_028837291.1">
    <property type="nucleotide sequence ID" value="XM_028981458.1"/>
</dbReference>
<dbReference type="PANTHER" id="PTHR33958">
    <property type="entry name" value="PROTEIN C8ORF37"/>
    <property type="match status" value="1"/>
</dbReference>
<dbReference type="Pfam" id="PF14996">
    <property type="entry name" value="RMP"/>
    <property type="match status" value="1"/>
</dbReference>
<reference evidence="7" key="2">
    <citation type="submission" date="2025-08" db="UniProtKB">
        <authorList>
            <consortium name="Ensembl"/>
        </authorList>
    </citation>
    <scope>IDENTIFICATION</scope>
</reference>
<evidence type="ECO:0000256" key="2">
    <source>
        <dbReference type="ARBA" id="ARBA00004496"/>
    </source>
</evidence>
<dbReference type="GeneID" id="114790994"/>
<keyword evidence="8" id="KW-1185">Reference proteome</keyword>
<evidence type="ECO:0000256" key="1">
    <source>
        <dbReference type="ARBA" id="ARBA00004437"/>
    </source>
</evidence>
<reference evidence="7 8" key="1">
    <citation type="submission" date="2020-06" db="EMBL/GenBank/DDBJ databases">
        <authorList>
            <consortium name="Wellcome Sanger Institute Data Sharing"/>
        </authorList>
    </citation>
    <scope>NUCLEOTIDE SEQUENCE [LARGE SCALE GENOMIC DNA]</scope>
</reference>
<evidence type="ECO:0000313" key="8">
    <source>
        <dbReference type="Proteomes" id="UP000694580"/>
    </source>
</evidence>
<name>A0AAY4B7B1_9TELE</name>
<evidence type="ECO:0000256" key="5">
    <source>
        <dbReference type="ARBA" id="ARBA00026215"/>
    </source>
</evidence>
<dbReference type="PANTHER" id="PTHR33958:SF1">
    <property type="entry name" value="CILIA- AND FLAGELLA-ASSOCIATED PROTEIN 418"/>
    <property type="match status" value="1"/>
</dbReference>
<organism evidence="7 8">
    <name type="scientific">Denticeps clupeoides</name>
    <name type="common">denticle herring</name>
    <dbReference type="NCBI Taxonomy" id="299321"/>
    <lineage>
        <taxon>Eukaryota</taxon>
        <taxon>Metazoa</taxon>
        <taxon>Chordata</taxon>
        <taxon>Craniata</taxon>
        <taxon>Vertebrata</taxon>
        <taxon>Euteleostomi</taxon>
        <taxon>Actinopterygii</taxon>
        <taxon>Neopterygii</taxon>
        <taxon>Teleostei</taxon>
        <taxon>Clupei</taxon>
        <taxon>Clupeiformes</taxon>
        <taxon>Denticipitoidei</taxon>
        <taxon>Denticipitidae</taxon>
        <taxon>Denticeps</taxon>
    </lineage>
</organism>
<sequence>MPFARNSYSEQRRSCTRLLNVYRTVDEQRMADDLDDLLDEVEAKFCRTAPKGDRMSAQSGDRRTKDGVTSCRRPEKDDLDDLLEDILDDDDSSMPQAIRTGPKLSVAQSSKRKCCPVFLGGSAIGHGIGTSNSQRACNQLRCTSCDFRIVTFDDLEWDPSCDYLFFRNNMPDCDKLRGKLKYKRGARAYACQCSWHSAFSLMDLRDQQQLKWVCGKHET</sequence>
<protein>
    <recommendedName>
        <fullName evidence="5">Cilia- and flagella-associated protein 418</fullName>
    </recommendedName>
</protein>
<feature type="region of interest" description="Disordered" evidence="6">
    <location>
        <begin position="49"/>
        <end position="72"/>
    </location>
</feature>
<evidence type="ECO:0000313" key="7">
    <source>
        <dbReference type="Ensembl" id="ENSDCDP00010016680.1"/>
    </source>
</evidence>
<comment type="subcellular location">
    <subcellularLocation>
        <location evidence="2">Cytoplasm</location>
    </subcellularLocation>
    <subcellularLocation>
        <location evidence="1">Photoreceptor inner segment</location>
    </subcellularLocation>
</comment>
<dbReference type="Ensembl" id="ENSDCDT00010017692.1">
    <property type="protein sequence ID" value="ENSDCDP00010016680.1"/>
    <property type="gene ID" value="ENSDCDG00010007663.1"/>
</dbReference>
<keyword evidence="3" id="KW-0963">Cytoplasm</keyword>
<dbReference type="GO" id="GO:0001917">
    <property type="term" value="C:photoreceptor inner segment"/>
    <property type="evidence" value="ECO:0007669"/>
    <property type="project" value="UniProtKB-SubCell"/>
</dbReference>
<dbReference type="InterPro" id="IPR029239">
    <property type="entry name" value="CFAP418"/>
</dbReference>
<evidence type="ECO:0000256" key="6">
    <source>
        <dbReference type="SAM" id="MobiDB-lite"/>
    </source>
</evidence>
<dbReference type="GO" id="GO:0005829">
    <property type="term" value="C:cytosol"/>
    <property type="evidence" value="ECO:0007669"/>
    <property type="project" value="TreeGrafter"/>
</dbReference>
<reference evidence="7" key="3">
    <citation type="submission" date="2025-09" db="UniProtKB">
        <authorList>
            <consortium name="Ensembl"/>
        </authorList>
    </citation>
    <scope>IDENTIFICATION</scope>
</reference>
<dbReference type="GeneTree" id="ENSGT00390000006173"/>
<evidence type="ECO:0000256" key="3">
    <source>
        <dbReference type="ARBA" id="ARBA00022490"/>
    </source>
</evidence>
<evidence type="ECO:0000256" key="4">
    <source>
        <dbReference type="ARBA" id="ARBA00024819"/>
    </source>
</evidence>
<proteinExistence type="predicted"/>
<dbReference type="Proteomes" id="UP000694580">
    <property type="component" value="Chromosome 5"/>
</dbReference>
<comment type="function">
    <text evidence="4">May be involved in photoreceptor outer segment disk morphogenesis.</text>
</comment>
<dbReference type="AlphaFoldDB" id="A0AAY4B7B1"/>